<organism evidence="2 3">
    <name type="scientific">Apodospora peruviana</name>
    <dbReference type="NCBI Taxonomy" id="516989"/>
    <lineage>
        <taxon>Eukaryota</taxon>
        <taxon>Fungi</taxon>
        <taxon>Dikarya</taxon>
        <taxon>Ascomycota</taxon>
        <taxon>Pezizomycotina</taxon>
        <taxon>Sordariomycetes</taxon>
        <taxon>Sordariomycetidae</taxon>
        <taxon>Sordariales</taxon>
        <taxon>Lasiosphaeriaceae</taxon>
        <taxon>Apodospora</taxon>
    </lineage>
</organism>
<protein>
    <submittedName>
        <fullName evidence="2">Uncharacterized protein</fullName>
    </submittedName>
</protein>
<evidence type="ECO:0000313" key="2">
    <source>
        <dbReference type="EMBL" id="KAK3321860.1"/>
    </source>
</evidence>
<keyword evidence="3" id="KW-1185">Reference proteome</keyword>
<dbReference type="Proteomes" id="UP001283341">
    <property type="component" value="Unassembled WGS sequence"/>
</dbReference>
<gene>
    <name evidence="2" type="ORF">B0H66DRAFT_619093</name>
</gene>
<comment type="caution">
    <text evidence="2">The sequence shown here is derived from an EMBL/GenBank/DDBJ whole genome shotgun (WGS) entry which is preliminary data.</text>
</comment>
<reference evidence="2" key="1">
    <citation type="journal article" date="2023" name="Mol. Phylogenet. Evol.">
        <title>Genome-scale phylogeny and comparative genomics of the fungal order Sordariales.</title>
        <authorList>
            <person name="Hensen N."/>
            <person name="Bonometti L."/>
            <person name="Westerberg I."/>
            <person name="Brannstrom I.O."/>
            <person name="Guillou S."/>
            <person name="Cros-Aarteil S."/>
            <person name="Calhoun S."/>
            <person name="Haridas S."/>
            <person name="Kuo A."/>
            <person name="Mondo S."/>
            <person name="Pangilinan J."/>
            <person name="Riley R."/>
            <person name="LaButti K."/>
            <person name="Andreopoulos B."/>
            <person name="Lipzen A."/>
            <person name="Chen C."/>
            <person name="Yan M."/>
            <person name="Daum C."/>
            <person name="Ng V."/>
            <person name="Clum A."/>
            <person name="Steindorff A."/>
            <person name="Ohm R.A."/>
            <person name="Martin F."/>
            <person name="Silar P."/>
            <person name="Natvig D.O."/>
            <person name="Lalanne C."/>
            <person name="Gautier V."/>
            <person name="Ament-Velasquez S.L."/>
            <person name="Kruys A."/>
            <person name="Hutchinson M.I."/>
            <person name="Powell A.J."/>
            <person name="Barry K."/>
            <person name="Miller A.N."/>
            <person name="Grigoriev I.V."/>
            <person name="Debuchy R."/>
            <person name="Gladieux P."/>
            <person name="Hiltunen Thoren M."/>
            <person name="Johannesson H."/>
        </authorList>
    </citation>
    <scope>NUCLEOTIDE SEQUENCE</scope>
    <source>
        <strain evidence="2">CBS 118394</strain>
    </source>
</reference>
<proteinExistence type="predicted"/>
<evidence type="ECO:0000313" key="3">
    <source>
        <dbReference type="Proteomes" id="UP001283341"/>
    </source>
</evidence>
<dbReference type="AlphaFoldDB" id="A0AAE0M7J4"/>
<dbReference type="EMBL" id="JAUEDM010000003">
    <property type="protein sequence ID" value="KAK3321860.1"/>
    <property type="molecule type" value="Genomic_DNA"/>
</dbReference>
<sequence length="236" mass="26833">MASRSSMYKADYKRAFGSPWQSQINLCPQRAAPASTNPVSKSKTNDAAQEVAEFLAGSSNKNDEQVLRLCVQCEKMNSPPWTETLLEEARVPDRHSRSFTRQRWHWSLSCTLVALPFPMASSKATEARCERTAAEEWRRAQKRRIRSKTPANQSVSHRAVVGKRRHHGDLWSGHVCAAFQHGLARGMRHGFKIGVPAWDFYFRDKAEEFGFAAYLDEERAPPQEPTKPEPTDCQSR</sequence>
<accession>A0AAE0M7J4</accession>
<name>A0AAE0M7J4_9PEZI</name>
<feature type="region of interest" description="Disordered" evidence="1">
    <location>
        <begin position="217"/>
        <end position="236"/>
    </location>
</feature>
<evidence type="ECO:0000256" key="1">
    <source>
        <dbReference type="SAM" id="MobiDB-lite"/>
    </source>
</evidence>
<reference evidence="2" key="2">
    <citation type="submission" date="2023-06" db="EMBL/GenBank/DDBJ databases">
        <authorList>
            <consortium name="Lawrence Berkeley National Laboratory"/>
            <person name="Haridas S."/>
            <person name="Hensen N."/>
            <person name="Bonometti L."/>
            <person name="Westerberg I."/>
            <person name="Brannstrom I.O."/>
            <person name="Guillou S."/>
            <person name="Cros-Aarteil S."/>
            <person name="Calhoun S."/>
            <person name="Kuo A."/>
            <person name="Mondo S."/>
            <person name="Pangilinan J."/>
            <person name="Riley R."/>
            <person name="Labutti K."/>
            <person name="Andreopoulos B."/>
            <person name="Lipzen A."/>
            <person name="Chen C."/>
            <person name="Yanf M."/>
            <person name="Daum C."/>
            <person name="Ng V."/>
            <person name="Clum A."/>
            <person name="Steindorff A."/>
            <person name="Ohm R."/>
            <person name="Martin F."/>
            <person name="Silar P."/>
            <person name="Natvig D."/>
            <person name="Lalanne C."/>
            <person name="Gautier V."/>
            <person name="Ament-Velasquez S.L."/>
            <person name="Kruys A."/>
            <person name="Hutchinson M.I."/>
            <person name="Powell A.J."/>
            <person name="Barry K."/>
            <person name="Miller A.N."/>
            <person name="Grigoriev I.V."/>
            <person name="Debuchy R."/>
            <person name="Gladieux P."/>
            <person name="Thoren M.H."/>
            <person name="Johannesson H."/>
        </authorList>
    </citation>
    <scope>NUCLEOTIDE SEQUENCE</scope>
    <source>
        <strain evidence="2">CBS 118394</strain>
    </source>
</reference>